<dbReference type="Proteomes" id="UP000256269">
    <property type="component" value="Unassembled WGS sequence"/>
</dbReference>
<dbReference type="OrthoDB" id="3214648at2"/>
<sequence length="64" mass="7084">MALRWHYQDDDGLDVTGPDVAFDDQAAAEDWLSATWTDLAEIDVTQVTLLDGDEVVYGPMSLKP</sequence>
<dbReference type="AlphaFoldDB" id="A0A3E0GUD2"/>
<comment type="caution">
    <text evidence="1">The sequence shown here is derived from an EMBL/GenBank/DDBJ whole genome shotgun (WGS) entry which is preliminary data.</text>
</comment>
<organism evidence="1 2">
    <name type="scientific">Kutzneria buriramensis</name>
    <dbReference type="NCBI Taxonomy" id="1045776"/>
    <lineage>
        <taxon>Bacteria</taxon>
        <taxon>Bacillati</taxon>
        <taxon>Actinomycetota</taxon>
        <taxon>Actinomycetes</taxon>
        <taxon>Pseudonocardiales</taxon>
        <taxon>Pseudonocardiaceae</taxon>
        <taxon>Kutzneria</taxon>
    </lineage>
</organism>
<proteinExistence type="predicted"/>
<protein>
    <submittedName>
        <fullName evidence="1">Uncharacterized protein</fullName>
    </submittedName>
</protein>
<dbReference type="EMBL" id="QUNO01000030">
    <property type="protein sequence ID" value="REH27041.1"/>
    <property type="molecule type" value="Genomic_DNA"/>
</dbReference>
<evidence type="ECO:0000313" key="1">
    <source>
        <dbReference type="EMBL" id="REH27041.1"/>
    </source>
</evidence>
<dbReference type="RefSeq" id="WP_116181710.1">
    <property type="nucleotide sequence ID" value="NZ_CP144375.1"/>
</dbReference>
<accession>A0A3E0GUD2</accession>
<gene>
    <name evidence="1" type="ORF">BCF44_13012</name>
</gene>
<reference evidence="1 2" key="1">
    <citation type="submission" date="2018-08" db="EMBL/GenBank/DDBJ databases">
        <title>Genomic Encyclopedia of Archaeal and Bacterial Type Strains, Phase II (KMG-II): from individual species to whole genera.</title>
        <authorList>
            <person name="Goeker M."/>
        </authorList>
    </citation>
    <scope>NUCLEOTIDE SEQUENCE [LARGE SCALE GENOMIC DNA]</scope>
    <source>
        <strain evidence="1 2">DSM 45791</strain>
    </source>
</reference>
<name>A0A3E0GUD2_9PSEU</name>
<evidence type="ECO:0000313" key="2">
    <source>
        <dbReference type="Proteomes" id="UP000256269"/>
    </source>
</evidence>
<keyword evidence="2" id="KW-1185">Reference proteome</keyword>